<gene>
    <name evidence="1" type="ORF">J3R75_002907</name>
</gene>
<keyword evidence="2" id="KW-1185">Reference proteome</keyword>
<organism evidence="1 2">
    <name type="scientific">Oligosphaera ethanolica</name>
    <dbReference type="NCBI Taxonomy" id="760260"/>
    <lineage>
        <taxon>Bacteria</taxon>
        <taxon>Pseudomonadati</taxon>
        <taxon>Lentisphaerota</taxon>
        <taxon>Oligosphaeria</taxon>
        <taxon>Oligosphaerales</taxon>
        <taxon>Oligosphaeraceae</taxon>
        <taxon>Oligosphaera</taxon>
    </lineage>
</organism>
<name>A0AAE4APR6_9BACT</name>
<comment type="caution">
    <text evidence="1">The sequence shown here is derived from an EMBL/GenBank/DDBJ whole genome shotgun (WGS) entry which is preliminary data.</text>
</comment>
<dbReference type="EMBL" id="JAUSVL010000001">
    <property type="protein sequence ID" value="MDQ0290800.1"/>
    <property type="molecule type" value="Genomic_DNA"/>
</dbReference>
<evidence type="ECO:0000313" key="1">
    <source>
        <dbReference type="EMBL" id="MDQ0290800.1"/>
    </source>
</evidence>
<sequence length="56" mass="6277">MNKKCPAGNKKLKVVNIGLQSFADSLRRQGVKVAQVAWRPPVKHDKDMTDLLDSLM</sequence>
<evidence type="ECO:0000313" key="2">
    <source>
        <dbReference type="Proteomes" id="UP001238163"/>
    </source>
</evidence>
<dbReference type="AlphaFoldDB" id="A0AAE4APR6"/>
<dbReference type="Proteomes" id="UP001238163">
    <property type="component" value="Unassembled WGS sequence"/>
</dbReference>
<dbReference type="Gene3D" id="3.40.50.720">
    <property type="entry name" value="NAD(P)-binding Rossmann-like Domain"/>
    <property type="match status" value="1"/>
</dbReference>
<protein>
    <submittedName>
        <fullName evidence="1">FdrA protein</fullName>
    </submittedName>
</protein>
<dbReference type="RefSeq" id="WP_307262709.1">
    <property type="nucleotide sequence ID" value="NZ_JAUSVL010000001.1"/>
</dbReference>
<reference evidence="1" key="1">
    <citation type="submission" date="2023-07" db="EMBL/GenBank/DDBJ databases">
        <title>Genomic Encyclopedia of Type Strains, Phase IV (KMG-IV): sequencing the most valuable type-strain genomes for metagenomic binning, comparative biology and taxonomic classification.</title>
        <authorList>
            <person name="Goeker M."/>
        </authorList>
    </citation>
    <scope>NUCLEOTIDE SEQUENCE</scope>
    <source>
        <strain evidence="1">DSM 24202</strain>
    </source>
</reference>
<proteinExistence type="predicted"/>
<accession>A0AAE4APR6</accession>